<dbReference type="Pfam" id="PF25063">
    <property type="entry name" value="ARM_TT21_C"/>
    <property type="match status" value="1"/>
</dbReference>
<dbReference type="FunFam" id="1.25.40.10:FF:000219">
    <property type="entry name" value="Tetratricopeptide repeat domain 21B"/>
    <property type="match status" value="1"/>
</dbReference>
<evidence type="ECO:0000313" key="11">
    <source>
        <dbReference type="EMBL" id="CAI3982477.1"/>
    </source>
</evidence>
<evidence type="ECO:0000259" key="10">
    <source>
        <dbReference type="Pfam" id="PF25068"/>
    </source>
</evidence>
<feature type="coiled-coil region" evidence="5">
    <location>
        <begin position="837"/>
        <end position="871"/>
    </location>
</feature>
<dbReference type="Pfam" id="PF25062">
    <property type="entry name" value="ARM_TT21_N"/>
    <property type="match status" value="1"/>
</dbReference>
<feature type="domain" description="Tetratricopeptide repeat protein 21A/21B N-terminal ARM repeat" evidence="7">
    <location>
        <begin position="57"/>
        <end position="284"/>
    </location>
</feature>
<feature type="domain" description="Tetratricopeptide repeat protein 21A/21B C-terminal ARM" evidence="8">
    <location>
        <begin position="1168"/>
        <end position="1378"/>
    </location>
</feature>
<keyword evidence="14" id="KW-1185">Reference proteome</keyword>
<sequence>PVPDAAFVALCSLLEARGKGTTLTYEEAADVMLQAHNTHRKVTKGRPRLTFLCLVIGEGYYNKAQTICDQEARRSNDVPLHLWKAYALHCEGSTREAILEAESCVGKRDMGLPFASALAFFHEQLATVDQDAVREMNLRRSQELHHAPENSRVLTARFYTMVGEVEKAQEVLNTLDGVESPAANSARGWNGFVAGKKANAASGKTSIAFLDQCAQYFDNASGSGAELENLDALMGKAKVLEGKRQWVQALDALNKVIVIHDWFLPALVEKAKALMMTADWDQALEAAGRLQQQEANNIEALRLNVLFLLSRESRCEEAAERLQELVTALQQLEPRNHDLTLSCAQLFSRLAGRHKAILNITFNMMKRVTDAVPERAKYLTELGYQYMMQGELPKAEQTFHAAVAKDETDVRALFGIINCRVQEGSLDDAEEQLEFLSEIQISVGKSPDLAFLQSLIAWRKRRDAEGALNLLNETLTLHITNFKSAVGYDFFIKLNADFMLEIAREYLQHTISGGTDDAAKPGGYLLRGVQVLETLTRFVPGLVPAQVLLAKAKVALNEVDAATRILHQCLRLDPSSADTHLLLARIYHQKDQQNAALQYLEQGLSHDFSVRSHPLYYLVKAEVLSSAGEVEQASKLLESAMALPGVKSDAKGKAVQLSQGDRCALFTLHISLLTKLKQLDQASEIVKTAIAEFAGTPEEVKILVANSQLAIEKGEIDQALNMLRTMKPDHPQFAMAKAAMADIYLKHRKDKKAYARCYKAIVDHAPTVQNYLILGDALLSIQEPADAILAFQQAMEIDSHKDPSLVRKIGSAMMQTHDYERAIQYYHDALKKPSAQQQELRQDLARLYRRLQRWDDAIRELEEALQVVMEEGFKKTRYRVDTLVQLAKVHSDFADSRANLSGGMTGAVPQCSECLRQARDLLNELLMQVRVDDEQTLKTLRQESADLNFMLGEYYETRERNLEYAVGYYGETLRHDDAHEKSILALARIHLHKNELEVCEKQLMTLLRVDPSNEEASMLMAELNMMLAAQGGRSDGGAQEYKDATFYYQALLEKKPGNYTALSKLIFLLRRAGRLRDAPKYIQAAEKACTRSPDREAGLRFCRGTYYRWISKQQDALVELNFARRDPDFRVEALTHMIEIYLNPDPNAGLEALDPATEPLNDNLREVDNLLKELSQVNKQSWNPRLKVYQCQSLMFTKQKTNVEHALNQLMDIYNDKKDYIPALLAMSQGLIIQKQQTKARNQLKRIADLAKKGYNPEFMDDFERAWLLLAEIYIQSSKYDLASSLCHLAKDHNRSCGKAWEQLGLIYEKEQAYKDAASHYEKAWEFCNEASPAVGYRLAFNYLKAKRYVPAINICQSVLKISENYPKIKKDVLEKARSLLRS</sequence>
<feature type="repeat" description="TPR" evidence="4">
    <location>
        <begin position="1298"/>
        <end position="1331"/>
    </location>
</feature>
<organism evidence="11">
    <name type="scientific">Cladocopium goreaui</name>
    <dbReference type="NCBI Taxonomy" id="2562237"/>
    <lineage>
        <taxon>Eukaryota</taxon>
        <taxon>Sar</taxon>
        <taxon>Alveolata</taxon>
        <taxon>Dinophyceae</taxon>
        <taxon>Suessiales</taxon>
        <taxon>Symbiodiniaceae</taxon>
        <taxon>Cladocopium</taxon>
    </lineage>
</organism>
<dbReference type="Pfam" id="PF25064">
    <property type="entry name" value="ARM_TT21_5th"/>
    <property type="match status" value="1"/>
</dbReference>
<feature type="repeat" description="TPR" evidence="4">
    <location>
        <begin position="803"/>
        <end position="836"/>
    </location>
</feature>
<dbReference type="GO" id="GO:0030991">
    <property type="term" value="C:intraciliary transport particle A"/>
    <property type="evidence" value="ECO:0007669"/>
    <property type="project" value="TreeGrafter"/>
</dbReference>
<evidence type="ECO:0000256" key="2">
    <source>
        <dbReference type="ARBA" id="ARBA00022737"/>
    </source>
</evidence>
<keyword evidence="3 4" id="KW-0802">TPR repeat</keyword>
<dbReference type="InterPro" id="IPR056836">
    <property type="entry name" value="ARM_TT21_4th"/>
</dbReference>
<evidence type="ECO:0000313" key="13">
    <source>
        <dbReference type="EMBL" id="CAL4769789.1"/>
    </source>
</evidence>
<dbReference type="Gene3D" id="1.25.40.10">
    <property type="entry name" value="Tetratricopeptide repeat domain"/>
    <property type="match status" value="7"/>
</dbReference>
<dbReference type="Proteomes" id="UP001152797">
    <property type="component" value="Unassembled WGS sequence"/>
</dbReference>
<proteinExistence type="inferred from homology"/>
<dbReference type="InterPro" id="IPR040364">
    <property type="entry name" value="TTC21A/TTC21B"/>
</dbReference>
<feature type="domain" description="Tetratricopeptide repeat protein 21A/21B fourth ARM" evidence="10">
    <location>
        <begin position="805"/>
        <end position="973"/>
    </location>
</feature>
<evidence type="ECO:0000313" key="12">
    <source>
        <dbReference type="EMBL" id="CAL1135852.1"/>
    </source>
</evidence>
<feature type="repeat" description="TPR" evidence="4">
    <location>
        <begin position="376"/>
        <end position="409"/>
    </location>
</feature>
<dbReference type="InterPro" id="IPR056834">
    <property type="entry name" value="ARM_TT21_C"/>
</dbReference>
<dbReference type="Pfam" id="PF25058">
    <property type="entry name" value="ARM_TT21"/>
    <property type="match status" value="1"/>
</dbReference>
<keyword evidence="2" id="KW-0677">Repeat</keyword>
<dbReference type="InterPro" id="IPR056835">
    <property type="entry name" value="ARM_TT21_5th"/>
</dbReference>
<dbReference type="PROSITE" id="PS50005">
    <property type="entry name" value="TPR"/>
    <property type="match status" value="4"/>
</dbReference>
<evidence type="ECO:0000256" key="5">
    <source>
        <dbReference type="SAM" id="Coils"/>
    </source>
</evidence>
<dbReference type="GO" id="GO:0005929">
    <property type="term" value="C:cilium"/>
    <property type="evidence" value="ECO:0007669"/>
    <property type="project" value="GOC"/>
</dbReference>
<dbReference type="SUPFAM" id="SSF48452">
    <property type="entry name" value="TPR-like"/>
    <property type="match status" value="5"/>
</dbReference>
<dbReference type="EMBL" id="CAMXCT010000719">
    <property type="protein sequence ID" value="CAI3982477.1"/>
    <property type="molecule type" value="Genomic_DNA"/>
</dbReference>
<gene>
    <name evidence="11" type="ORF">C1SCF055_LOCUS10168</name>
</gene>
<dbReference type="EMBL" id="CAMXCT030000719">
    <property type="protein sequence ID" value="CAL4769789.1"/>
    <property type="molecule type" value="Genomic_DNA"/>
</dbReference>
<comment type="caution">
    <text evidence="11">The sequence shown here is derived from an EMBL/GenBank/DDBJ whole genome shotgun (WGS) entry which is preliminary data.</text>
</comment>
<dbReference type="InterPro" id="IPR056832">
    <property type="entry name" value="ARM_TT21_2nd"/>
</dbReference>
<evidence type="ECO:0000259" key="7">
    <source>
        <dbReference type="Pfam" id="PF25062"/>
    </source>
</evidence>
<dbReference type="Pfam" id="PF25068">
    <property type="entry name" value="ARM_TT21_4th"/>
    <property type="match status" value="1"/>
</dbReference>
<comment type="similarity">
    <text evidence="1">Belongs to the TTC21 family.</text>
</comment>
<accession>A0A9P1FQ87</accession>
<evidence type="ECO:0000256" key="4">
    <source>
        <dbReference type="PROSITE-ProRule" id="PRU00339"/>
    </source>
</evidence>
<evidence type="ECO:0000259" key="6">
    <source>
        <dbReference type="Pfam" id="PF25060"/>
    </source>
</evidence>
<reference evidence="12" key="2">
    <citation type="submission" date="2024-04" db="EMBL/GenBank/DDBJ databases">
        <authorList>
            <person name="Chen Y."/>
            <person name="Shah S."/>
            <person name="Dougan E. K."/>
            <person name="Thang M."/>
            <person name="Chan C."/>
        </authorList>
    </citation>
    <scope>NUCLEOTIDE SEQUENCE [LARGE SCALE GENOMIC DNA]</scope>
</reference>
<evidence type="ECO:0000259" key="9">
    <source>
        <dbReference type="Pfam" id="PF25064"/>
    </source>
</evidence>
<dbReference type="InterPro" id="IPR011990">
    <property type="entry name" value="TPR-like_helical_dom_sf"/>
</dbReference>
<feature type="repeat" description="TPR" evidence="4">
    <location>
        <begin position="768"/>
        <end position="801"/>
    </location>
</feature>
<dbReference type="SMART" id="SM00028">
    <property type="entry name" value="TPR"/>
    <property type="match status" value="13"/>
</dbReference>
<dbReference type="InterPro" id="IPR056833">
    <property type="entry name" value="ARM_TT21_N"/>
</dbReference>
<protein>
    <submittedName>
        <fullName evidence="13">Tetratricopeptide repeat protein 21B (TPR repeat protein 21B) (Intraflagellar transport 139 homolog)</fullName>
    </submittedName>
</protein>
<evidence type="ECO:0000256" key="1">
    <source>
        <dbReference type="ARBA" id="ARBA00010935"/>
    </source>
</evidence>
<feature type="domain" description="Tetratricopeptide repeat protein 21A/21B second ARM" evidence="6">
    <location>
        <begin position="321"/>
        <end position="590"/>
    </location>
</feature>
<feature type="domain" description="Tetratricopeptide repeat protein 21A/21B fifth ARM repeats" evidence="9">
    <location>
        <begin position="1014"/>
        <end position="1142"/>
    </location>
</feature>
<evidence type="ECO:0000256" key="3">
    <source>
        <dbReference type="ARBA" id="ARBA00022803"/>
    </source>
</evidence>
<feature type="non-terminal residue" evidence="11">
    <location>
        <position position="1383"/>
    </location>
</feature>
<reference evidence="11" key="1">
    <citation type="submission" date="2022-10" db="EMBL/GenBank/DDBJ databases">
        <authorList>
            <person name="Chen Y."/>
            <person name="Dougan E. K."/>
            <person name="Chan C."/>
            <person name="Rhodes N."/>
            <person name="Thang M."/>
        </authorList>
    </citation>
    <scope>NUCLEOTIDE SEQUENCE</scope>
</reference>
<dbReference type="GO" id="GO:0061512">
    <property type="term" value="P:protein localization to cilium"/>
    <property type="evidence" value="ECO:0007669"/>
    <property type="project" value="TreeGrafter"/>
</dbReference>
<dbReference type="EMBL" id="CAMXCT020000719">
    <property type="protein sequence ID" value="CAL1135852.1"/>
    <property type="molecule type" value="Genomic_DNA"/>
</dbReference>
<dbReference type="PANTHER" id="PTHR14699:SF0">
    <property type="entry name" value="TETRATRICOPEPTIDE REPEAT PROTEIN 21 HOMOLOG"/>
    <property type="match status" value="1"/>
</dbReference>
<dbReference type="OrthoDB" id="10259630at2759"/>
<evidence type="ECO:0000259" key="8">
    <source>
        <dbReference type="Pfam" id="PF25063"/>
    </source>
</evidence>
<evidence type="ECO:0000313" key="14">
    <source>
        <dbReference type="Proteomes" id="UP001152797"/>
    </source>
</evidence>
<dbReference type="PANTHER" id="PTHR14699">
    <property type="entry name" value="STI2 PROTEIN-RELATED"/>
    <property type="match status" value="1"/>
</dbReference>
<dbReference type="GO" id="GO:0035721">
    <property type="term" value="P:intraciliary retrograde transport"/>
    <property type="evidence" value="ECO:0007669"/>
    <property type="project" value="TreeGrafter"/>
</dbReference>
<name>A0A9P1FQ87_9DINO</name>
<dbReference type="Pfam" id="PF25060">
    <property type="entry name" value="ARM_TT21_2nd"/>
    <property type="match status" value="1"/>
</dbReference>
<dbReference type="InterPro" id="IPR019734">
    <property type="entry name" value="TPR_rpt"/>
</dbReference>
<keyword evidence="5" id="KW-0175">Coiled coil</keyword>